<dbReference type="KEGG" id="obr:102717857"/>
<dbReference type="OMA" id="HWPERTF"/>
<evidence type="ECO:0000256" key="1">
    <source>
        <dbReference type="SAM" id="MobiDB-lite"/>
    </source>
</evidence>
<proteinExistence type="predicted"/>
<dbReference type="AlphaFoldDB" id="J3KZM4"/>
<dbReference type="OrthoDB" id="668047at2759"/>
<dbReference type="Gramene" id="OB01G24300.1">
    <property type="protein sequence ID" value="OB01G24300.1"/>
    <property type="gene ID" value="OB01G24300"/>
</dbReference>
<evidence type="ECO:0008006" key="5">
    <source>
        <dbReference type="Google" id="ProtNLM"/>
    </source>
</evidence>
<feature type="transmembrane region" description="Helical" evidence="2">
    <location>
        <begin position="322"/>
        <end position="342"/>
    </location>
</feature>
<name>J3KZM4_ORYBR</name>
<feature type="transmembrane region" description="Helical" evidence="2">
    <location>
        <begin position="411"/>
        <end position="429"/>
    </location>
</feature>
<reference evidence="3" key="2">
    <citation type="submission" date="2013-04" db="UniProtKB">
        <authorList>
            <consortium name="EnsemblPlants"/>
        </authorList>
    </citation>
    <scope>IDENTIFICATION</scope>
</reference>
<dbReference type="eggNOG" id="ENOG502R800">
    <property type="taxonomic scope" value="Eukaryota"/>
</dbReference>
<keyword evidence="4" id="KW-1185">Reference proteome</keyword>
<evidence type="ECO:0000256" key="2">
    <source>
        <dbReference type="SAM" id="Phobius"/>
    </source>
</evidence>
<evidence type="ECO:0000313" key="4">
    <source>
        <dbReference type="Proteomes" id="UP000006038"/>
    </source>
</evidence>
<dbReference type="Proteomes" id="UP000006038">
    <property type="component" value="Chromosome 1"/>
</dbReference>
<keyword evidence="2" id="KW-1133">Transmembrane helix</keyword>
<feature type="transmembrane region" description="Helical" evidence="2">
    <location>
        <begin position="74"/>
        <end position="96"/>
    </location>
</feature>
<feature type="region of interest" description="Disordered" evidence="1">
    <location>
        <begin position="436"/>
        <end position="469"/>
    </location>
</feature>
<dbReference type="GeneID" id="102717857"/>
<feature type="compositionally biased region" description="Basic and acidic residues" evidence="1">
    <location>
        <begin position="436"/>
        <end position="453"/>
    </location>
</feature>
<organism evidence="3">
    <name type="scientific">Oryza brachyantha</name>
    <name type="common">malo sina</name>
    <dbReference type="NCBI Taxonomy" id="4533"/>
    <lineage>
        <taxon>Eukaryota</taxon>
        <taxon>Viridiplantae</taxon>
        <taxon>Streptophyta</taxon>
        <taxon>Embryophyta</taxon>
        <taxon>Tracheophyta</taxon>
        <taxon>Spermatophyta</taxon>
        <taxon>Magnoliopsida</taxon>
        <taxon>Liliopsida</taxon>
        <taxon>Poales</taxon>
        <taxon>Poaceae</taxon>
        <taxon>BOP clade</taxon>
        <taxon>Oryzoideae</taxon>
        <taxon>Oryzeae</taxon>
        <taxon>Oryzinae</taxon>
        <taxon>Oryza</taxon>
    </lineage>
</organism>
<protein>
    <recommendedName>
        <fullName evidence="5">Transmembrane protein</fullName>
    </recommendedName>
</protein>
<keyword evidence="2" id="KW-0812">Transmembrane</keyword>
<evidence type="ECO:0000313" key="3">
    <source>
        <dbReference type="EnsemblPlants" id="OB01G24300.1"/>
    </source>
</evidence>
<feature type="region of interest" description="Disordered" evidence="1">
    <location>
        <begin position="1"/>
        <end position="26"/>
    </location>
</feature>
<feature type="compositionally biased region" description="Basic residues" evidence="1">
    <location>
        <begin position="1"/>
        <end position="10"/>
    </location>
</feature>
<dbReference type="RefSeq" id="XP_006645868.1">
    <property type="nucleotide sequence ID" value="XM_006645805.3"/>
</dbReference>
<dbReference type="EnsemblPlants" id="OB01G24300.1">
    <property type="protein sequence ID" value="OB01G24300.1"/>
    <property type="gene ID" value="OB01G24300"/>
</dbReference>
<accession>J3KZM4</accession>
<feature type="transmembrane region" description="Helical" evidence="2">
    <location>
        <begin position="256"/>
        <end position="274"/>
    </location>
</feature>
<feature type="transmembrane region" description="Helical" evidence="2">
    <location>
        <begin position="223"/>
        <end position="244"/>
    </location>
</feature>
<sequence>MSVFLPKKRPTIQQPRAMRQSARTPTRSSSDHLLWLEGQAKTLHDYQQLLISAIGVNCMISQADPKLTNRSSEAAASTISMCLANFSILLFVTNMYLRMLRSTMSKFVGLEIYFTAAALLMADYALLLLINGRYIGVFIIPAILLGFIAVLCAKSLERFSRPCFQQQNRRSSRVSLLLLNADSTEKLLKLATLPCWLQLLSCRTLHPDNGHWQQDRAIVFSPFLLFFSSAVGALSLMVAAWPAAGVSPGSAQVLPVLQKTCVVLLLVTAHTMGAEWLGEDVVVACIPGLTAVLAWFTAHFDHDRPATAVSTDNFFLSFRSEAVAILSTAVGLLGYLIVSRSYGRDHVDSWRKRCLCMASSSSVLAYANLWMLQQWPERTLHLEELLKIFRIYFSATLVLALMLIGGWVRNLIATFIAIASVLVGFALSVNMNRKPEPRDNVGRTRRNPDRFVPKDQSSPPESFSNEARPSTGFFAPAFQSLGDYIDSIFGITN</sequence>
<feature type="transmembrane region" description="Helical" evidence="2">
    <location>
        <begin position="281"/>
        <end position="302"/>
    </location>
</feature>
<feature type="transmembrane region" description="Helical" evidence="2">
    <location>
        <begin position="108"/>
        <end position="128"/>
    </location>
</feature>
<dbReference type="HOGENOM" id="CLU_553639_0_0_1"/>
<feature type="transmembrane region" description="Helical" evidence="2">
    <location>
        <begin position="385"/>
        <end position="404"/>
    </location>
</feature>
<reference evidence="3" key="1">
    <citation type="journal article" date="2013" name="Nat. Commun.">
        <title>Whole-genome sequencing of Oryza brachyantha reveals mechanisms underlying Oryza genome evolution.</title>
        <authorList>
            <person name="Chen J."/>
            <person name="Huang Q."/>
            <person name="Gao D."/>
            <person name="Wang J."/>
            <person name="Lang Y."/>
            <person name="Liu T."/>
            <person name="Li B."/>
            <person name="Bai Z."/>
            <person name="Luis Goicoechea J."/>
            <person name="Liang C."/>
            <person name="Chen C."/>
            <person name="Zhang W."/>
            <person name="Sun S."/>
            <person name="Liao Y."/>
            <person name="Zhang X."/>
            <person name="Yang L."/>
            <person name="Song C."/>
            <person name="Wang M."/>
            <person name="Shi J."/>
            <person name="Liu G."/>
            <person name="Liu J."/>
            <person name="Zhou H."/>
            <person name="Zhou W."/>
            <person name="Yu Q."/>
            <person name="An N."/>
            <person name="Chen Y."/>
            <person name="Cai Q."/>
            <person name="Wang B."/>
            <person name="Liu B."/>
            <person name="Min J."/>
            <person name="Huang Y."/>
            <person name="Wu H."/>
            <person name="Li Z."/>
            <person name="Zhang Y."/>
            <person name="Yin Y."/>
            <person name="Song W."/>
            <person name="Jiang J."/>
            <person name="Jackson S.A."/>
            <person name="Wing R.A."/>
            <person name="Wang J."/>
            <person name="Chen M."/>
        </authorList>
    </citation>
    <scope>NUCLEOTIDE SEQUENCE [LARGE SCALE GENOMIC DNA]</scope>
    <source>
        <strain evidence="3">cv. IRGC 101232</strain>
    </source>
</reference>
<gene>
    <name evidence="3" type="primary">LOC102717857</name>
</gene>
<feature type="compositionally biased region" description="Polar residues" evidence="1">
    <location>
        <begin position="455"/>
        <end position="468"/>
    </location>
</feature>
<keyword evidence="2" id="KW-0472">Membrane</keyword>
<feature type="transmembrane region" description="Helical" evidence="2">
    <location>
        <begin position="134"/>
        <end position="153"/>
    </location>
</feature>